<dbReference type="GO" id="GO:0006260">
    <property type="term" value="P:DNA replication"/>
    <property type="evidence" value="ECO:0007669"/>
    <property type="project" value="UniProtKB-KW"/>
</dbReference>
<dbReference type="Gene3D" id="3.40.630.20">
    <property type="entry name" value="Peptidase C15, pyroglutamyl peptidase I-like"/>
    <property type="match status" value="1"/>
</dbReference>
<dbReference type="InterPro" id="IPR016125">
    <property type="entry name" value="Peptidase_C15-like"/>
</dbReference>
<dbReference type="GO" id="GO:0035539">
    <property type="term" value="F:8-oxo-7,8-dihydrodeoxyguanosine triphosphate pyrophosphatase activity"/>
    <property type="evidence" value="ECO:0007669"/>
    <property type="project" value="UniProtKB-EC"/>
</dbReference>
<organism evidence="17">
    <name type="scientific">uncultured Poseidoniia archaeon</name>
    <dbReference type="NCBI Taxonomy" id="1697135"/>
    <lineage>
        <taxon>Archaea</taxon>
        <taxon>Methanobacteriati</taxon>
        <taxon>Thermoplasmatota</taxon>
        <taxon>Candidatus Poseidoniia</taxon>
        <taxon>environmental samples</taxon>
    </lineage>
</organism>
<evidence type="ECO:0000256" key="10">
    <source>
        <dbReference type="ARBA" id="ARBA00022801"/>
    </source>
</evidence>
<evidence type="ECO:0000256" key="13">
    <source>
        <dbReference type="ARBA" id="ARBA00023204"/>
    </source>
</evidence>
<dbReference type="InterPro" id="IPR047127">
    <property type="entry name" value="MutT-like"/>
</dbReference>
<keyword evidence="10" id="KW-0378">Hydrolase</keyword>
<dbReference type="Gene3D" id="3.90.79.10">
    <property type="entry name" value="Nucleoside Triphosphate Pyrophosphohydrolase"/>
    <property type="match status" value="1"/>
</dbReference>
<evidence type="ECO:0000256" key="5">
    <source>
        <dbReference type="ARBA" id="ARBA00022490"/>
    </source>
</evidence>
<dbReference type="InterPro" id="IPR020476">
    <property type="entry name" value="Nudix_hydrolase"/>
</dbReference>
<keyword evidence="8" id="KW-0479">Metal-binding</keyword>
<dbReference type="InterPro" id="IPR036440">
    <property type="entry name" value="Peptidase_C15-like_sf"/>
</dbReference>
<comment type="similarity">
    <text evidence="2">Belongs to the Nudix hydrolase family.</text>
</comment>
<reference evidence="17" key="1">
    <citation type="submission" date="2014-11" db="EMBL/GenBank/DDBJ databases">
        <authorList>
            <person name="Zhu J."/>
            <person name="Qi W."/>
            <person name="Song R."/>
        </authorList>
    </citation>
    <scope>NUCLEOTIDE SEQUENCE</scope>
</reference>
<name>A0A1B1TDX8_9ARCH</name>
<protein>
    <recommendedName>
        <fullName evidence="15">8-oxo-dGTP diphosphatase</fullName>
        <ecNumber evidence="15">3.6.1.55</ecNumber>
    </recommendedName>
</protein>
<evidence type="ECO:0000256" key="11">
    <source>
        <dbReference type="ARBA" id="ARBA00022807"/>
    </source>
</evidence>
<evidence type="ECO:0000256" key="3">
    <source>
        <dbReference type="ARBA" id="ARBA00006641"/>
    </source>
</evidence>
<keyword evidence="13" id="KW-0234">DNA repair</keyword>
<dbReference type="GO" id="GO:0008413">
    <property type="term" value="F:8-oxo-7,8-dihydroguanosine triphosphate pyrophosphatase activity"/>
    <property type="evidence" value="ECO:0007669"/>
    <property type="project" value="TreeGrafter"/>
</dbReference>
<keyword evidence="7" id="KW-0235">DNA replication</keyword>
<dbReference type="PRINTS" id="PR00706">
    <property type="entry name" value="PYROGLUPTASE"/>
</dbReference>
<dbReference type="PANTHER" id="PTHR47707">
    <property type="entry name" value="8-OXO-DGTP DIPHOSPHATASE"/>
    <property type="match status" value="1"/>
</dbReference>
<proteinExistence type="inferred from homology"/>
<dbReference type="Pfam" id="PF00293">
    <property type="entry name" value="NUDIX"/>
    <property type="match status" value="1"/>
</dbReference>
<evidence type="ECO:0000256" key="9">
    <source>
        <dbReference type="ARBA" id="ARBA00022763"/>
    </source>
</evidence>
<evidence type="ECO:0000256" key="2">
    <source>
        <dbReference type="ARBA" id="ARBA00005582"/>
    </source>
</evidence>
<evidence type="ECO:0000256" key="15">
    <source>
        <dbReference type="ARBA" id="ARBA00038905"/>
    </source>
</evidence>
<feature type="domain" description="Nudix hydrolase" evidence="16">
    <location>
        <begin position="196"/>
        <end position="324"/>
    </location>
</feature>
<comment type="cofactor">
    <cofactor evidence="1">
        <name>Mg(2+)</name>
        <dbReference type="ChEBI" id="CHEBI:18420"/>
    </cofactor>
</comment>
<evidence type="ECO:0000256" key="8">
    <source>
        <dbReference type="ARBA" id="ARBA00022723"/>
    </source>
</evidence>
<evidence type="ECO:0000256" key="14">
    <source>
        <dbReference type="ARBA" id="ARBA00035861"/>
    </source>
</evidence>
<dbReference type="PRINTS" id="PR00502">
    <property type="entry name" value="NUDIXFAMILY"/>
</dbReference>
<keyword evidence="6" id="KW-0645">Protease</keyword>
<dbReference type="GO" id="GO:0046872">
    <property type="term" value="F:metal ion binding"/>
    <property type="evidence" value="ECO:0007669"/>
    <property type="project" value="UniProtKB-KW"/>
</dbReference>
<evidence type="ECO:0000256" key="6">
    <source>
        <dbReference type="ARBA" id="ARBA00022670"/>
    </source>
</evidence>
<dbReference type="InterPro" id="IPR000816">
    <property type="entry name" value="Peptidase_C15"/>
</dbReference>
<keyword evidence="9" id="KW-0227">DNA damage</keyword>
<comment type="similarity">
    <text evidence="3">Belongs to the peptidase C15 family.</text>
</comment>
<dbReference type="CDD" id="cd03425">
    <property type="entry name" value="NUDIX_MutT_NudA_like"/>
    <property type="match status" value="1"/>
</dbReference>
<evidence type="ECO:0000256" key="1">
    <source>
        <dbReference type="ARBA" id="ARBA00001946"/>
    </source>
</evidence>
<dbReference type="GO" id="GO:0006281">
    <property type="term" value="P:DNA repair"/>
    <property type="evidence" value="ECO:0007669"/>
    <property type="project" value="UniProtKB-KW"/>
</dbReference>
<dbReference type="GO" id="GO:0044715">
    <property type="term" value="F:8-oxo-dGDP phosphatase activity"/>
    <property type="evidence" value="ECO:0007669"/>
    <property type="project" value="TreeGrafter"/>
</dbReference>
<evidence type="ECO:0000259" key="16">
    <source>
        <dbReference type="PROSITE" id="PS51462"/>
    </source>
</evidence>
<dbReference type="GO" id="GO:0006508">
    <property type="term" value="P:proteolysis"/>
    <property type="evidence" value="ECO:0007669"/>
    <property type="project" value="UniProtKB-KW"/>
</dbReference>
<dbReference type="SUPFAM" id="SSF55811">
    <property type="entry name" value="Nudix"/>
    <property type="match status" value="1"/>
</dbReference>
<accession>A0A1B1TDX8</accession>
<dbReference type="EMBL" id="KP211889">
    <property type="protein sequence ID" value="ANV80473.1"/>
    <property type="molecule type" value="Genomic_DNA"/>
</dbReference>
<dbReference type="AlphaFoldDB" id="A0A1B1TDX8"/>
<dbReference type="GO" id="GO:0016920">
    <property type="term" value="F:pyroglutamyl-peptidase activity"/>
    <property type="evidence" value="ECO:0007669"/>
    <property type="project" value="InterPro"/>
</dbReference>
<reference evidence="17" key="2">
    <citation type="journal article" date="2015" name="ISME J.">
        <title>A new class of marine Euryarchaeota group II from the Mediterranean deep chlorophyll maximum.</title>
        <authorList>
            <person name="Martin-Cuadrado A.B."/>
            <person name="Garcia-Heredia I."/>
            <person name="Molto A.G."/>
            <person name="Lopez-Ubeda R."/>
            <person name="Kimes N."/>
            <person name="Lopez-Garcia P."/>
            <person name="Moreira D."/>
            <person name="Rodriguez-Valera F."/>
        </authorList>
    </citation>
    <scope>NUCLEOTIDE SEQUENCE</scope>
</reference>
<evidence type="ECO:0000256" key="7">
    <source>
        <dbReference type="ARBA" id="ARBA00022705"/>
    </source>
</evidence>
<keyword evidence="12" id="KW-0460">Magnesium</keyword>
<keyword evidence="5" id="KW-0963">Cytoplasm</keyword>
<keyword evidence="4" id="KW-0515">Mutator protein</keyword>
<evidence type="ECO:0000256" key="4">
    <source>
        <dbReference type="ARBA" id="ARBA00022457"/>
    </source>
</evidence>
<dbReference type="EC" id="3.6.1.55" evidence="15"/>
<dbReference type="PANTHER" id="PTHR47707:SF1">
    <property type="entry name" value="NUDIX HYDROLASE FAMILY PROTEIN"/>
    <property type="match status" value="1"/>
</dbReference>
<dbReference type="GO" id="GO:0005829">
    <property type="term" value="C:cytosol"/>
    <property type="evidence" value="ECO:0007669"/>
    <property type="project" value="InterPro"/>
</dbReference>
<comment type="catalytic activity">
    <reaction evidence="14">
        <text>8-oxo-dGTP + H2O = 8-oxo-dGMP + diphosphate + H(+)</text>
        <dbReference type="Rhea" id="RHEA:31575"/>
        <dbReference type="ChEBI" id="CHEBI:15377"/>
        <dbReference type="ChEBI" id="CHEBI:15378"/>
        <dbReference type="ChEBI" id="CHEBI:33019"/>
        <dbReference type="ChEBI" id="CHEBI:63224"/>
        <dbReference type="ChEBI" id="CHEBI:77896"/>
        <dbReference type="EC" id="3.6.1.55"/>
    </reaction>
</comment>
<dbReference type="InterPro" id="IPR015797">
    <property type="entry name" value="NUDIX_hydrolase-like_dom_sf"/>
</dbReference>
<dbReference type="SUPFAM" id="SSF53182">
    <property type="entry name" value="Pyrrolidone carboxyl peptidase (pyroglutamate aminopeptidase)"/>
    <property type="match status" value="1"/>
</dbReference>
<keyword evidence="11" id="KW-0788">Thiol protease</keyword>
<evidence type="ECO:0000256" key="12">
    <source>
        <dbReference type="ARBA" id="ARBA00022842"/>
    </source>
</evidence>
<sequence length="332" mass="38629">MAAPSVLITGYPKFSNFEHNVSEKILSLLKKMDFGKTKIFTELLSVDEFGSNLTANRIKSGETFDVIIHLGFSSKSNKIRFEKYAYNEYKMSQPDNSGRCISSGEIIKNQKERHQTNADLLPLNSEFKAESHIEWSEDPGRYICNETYFNTLNTINKNLIYNEIKVIFIHLPSEFIIDISKQTEIIVRLIKCMTKPYLEVVAGLIFDTNNRILSCRRPKEKSWPSWWEFPGGKIEFGETPQIALSRELKEELSLNVSPSRIIAEQFFNYDDKYVKLMVLNCGIIQEDRIKLLEHDEMKWLSKEELFDVNWLPADLPIVEKWSIEGIPNPHRY</sequence>
<dbReference type="GO" id="GO:0044716">
    <property type="term" value="F:8-oxo-GDP phosphatase activity"/>
    <property type="evidence" value="ECO:0007669"/>
    <property type="project" value="TreeGrafter"/>
</dbReference>
<dbReference type="Pfam" id="PF01470">
    <property type="entry name" value="Peptidase_C15"/>
    <property type="match status" value="1"/>
</dbReference>
<evidence type="ECO:0000313" key="17">
    <source>
        <dbReference type="EMBL" id="ANV80473.1"/>
    </source>
</evidence>
<dbReference type="PROSITE" id="PS51462">
    <property type="entry name" value="NUDIX"/>
    <property type="match status" value="1"/>
</dbReference>
<dbReference type="InterPro" id="IPR000086">
    <property type="entry name" value="NUDIX_hydrolase_dom"/>
</dbReference>